<sequence>MIQWRIAGHAKKVKLTLVTLWQRIGCLVRDRRLQGMAIIFAEKEFFDDERQKKEERKEKRLKKRKSAGTPQMPAKRLALTASGSIPTPAQSLPNLPPESELGEESDEYSSQEMVVDAPADDMEVLKQALECSTNKGRVGTHKQSKNELDTGMDYFINADGRPGFKCRRKVFHAWFDNESAETDHIDCDSSKAEGCNHCSLPQPTVCCDLHQPAFFDRFHHNPIPKFPRPSNRSRVTTYKMETTDLTLRTALKSWREDKTKEVYREAHLVNIGPSLVMSNDTLTRIVDCAHHFKIQSVKDLNKETRWQGCLEYGQEVVPVVLLVVPPPQTRPPLVSTPLPSRSPGTVATHTAIVTPTVPRKNKCWACGVEGHNIQNRVCAKHPSRVDKENQPTTRSS</sequence>
<keyword evidence="3" id="KW-1185">Reference proteome</keyword>
<reference evidence="3" key="1">
    <citation type="journal article" date="2011" name="Science">
        <title>The plant cell wall-decomposing machinery underlies the functional diversity of forest fungi.</title>
        <authorList>
            <person name="Eastwood D.C."/>
            <person name="Floudas D."/>
            <person name="Binder M."/>
            <person name="Majcherczyk A."/>
            <person name="Schneider P."/>
            <person name="Aerts A."/>
            <person name="Asiegbu F.O."/>
            <person name="Baker S.E."/>
            <person name="Barry K."/>
            <person name="Bendiksby M."/>
            <person name="Blumentritt M."/>
            <person name="Coutinho P.M."/>
            <person name="Cullen D."/>
            <person name="de Vries R.P."/>
            <person name="Gathman A."/>
            <person name="Goodell B."/>
            <person name="Henrissat B."/>
            <person name="Ihrmark K."/>
            <person name="Kauserud H."/>
            <person name="Kohler A."/>
            <person name="LaButti K."/>
            <person name="Lapidus A."/>
            <person name="Lavin J.L."/>
            <person name="Lee Y.-H."/>
            <person name="Lindquist E."/>
            <person name="Lilly W."/>
            <person name="Lucas S."/>
            <person name="Morin E."/>
            <person name="Murat C."/>
            <person name="Oguiza J.A."/>
            <person name="Park J."/>
            <person name="Pisabarro A.G."/>
            <person name="Riley R."/>
            <person name="Rosling A."/>
            <person name="Salamov A."/>
            <person name="Schmidt O."/>
            <person name="Schmutz J."/>
            <person name="Skrede I."/>
            <person name="Stenlid J."/>
            <person name="Wiebenga A."/>
            <person name="Xie X."/>
            <person name="Kuees U."/>
            <person name="Hibbett D.S."/>
            <person name="Hoffmeister D."/>
            <person name="Hoegberg N."/>
            <person name="Martin F."/>
            <person name="Grigoriev I.V."/>
            <person name="Watkinson S.C."/>
        </authorList>
    </citation>
    <scope>NUCLEOTIDE SEQUENCE [LARGE SCALE GENOMIC DNA]</scope>
    <source>
        <strain evidence="3">strain S7.3</strain>
    </source>
</reference>
<evidence type="ECO:0000313" key="3">
    <source>
        <dbReference type="Proteomes" id="UP000008063"/>
    </source>
</evidence>
<protein>
    <submittedName>
        <fullName evidence="2">Uncharacterized protein</fullName>
    </submittedName>
</protein>
<evidence type="ECO:0000313" key="2">
    <source>
        <dbReference type="EMBL" id="EGN93750.1"/>
    </source>
</evidence>
<dbReference type="Proteomes" id="UP000008063">
    <property type="component" value="Unassembled WGS sequence"/>
</dbReference>
<dbReference type="OrthoDB" id="2803597at2759"/>
<dbReference type="AlphaFoldDB" id="F8QDS9"/>
<dbReference type="EMBL" id="GL945491">
    <property type="protein sequence ID" value="EGN93750.1"/>
    <property type="molecule type" value="Genomic_DNA"/>
</dbReference>
<feature type="compositionally biased region" description="Acidic residues" evidence="1">
    <location>
        <begin position="100"/>
        <end position="109"/>
    </location>
</feature>
<dbReference type="HOGENOM" id="CLU_058572_1_0_1"/>
<gene>
    <name evidence="2" type="ORF">SERLA73DRAFT_189515</name>
</gene>
<organism evidence="3">
    <name type="scientific">Serpula lacrymans var. lacrymans (strain S7.3)</name>
    <name type="common">Dry rot fungus</name>
    <dbReference type="NCBI Taxonomy" id="936435"/>
    <lineage>
        <taxon>Eukaryota</taxon>
        <taxon>Fungi</taxon>
        <taxon>Dikarya</taxon>
        <taxon>Basidiomycota</taxon>
        <taxon>Agaricomycotina</taxon>
        <taxon>Agaricomycetes</taxon>
        <taxon>Agaricomycetidae</taxon>
        <taxon>Boletales</taxon>
        <taxon>Coniophorineae</taxon>
        <taxon>Serpulaceae</taxon>
        <taxon>Serpula</taxon>
    </lineage>
</organism>
<proteinExistence type="predicted"/>
<dbReference type="OMA" id="GHETMES"/>
<name>F8QDS9_SERL3</name>
<feature type="region of interest" description="Disordered" evidence="1">
    <location>
        <begin position="51"/>
        <end position="111"/>
    </location>
</feature>
<dbReference type="InParanoid" id="F8QDS9"/>
<accession>F8QDS9</accession>
<evidence type="ECO:0000256" key="1">
    <source>
        <dbReference type="SAM" id="MobiDB-lite"/>
    </source>
</evidence>
<feature type="compositionally biased region" description="Polar residues" evidence="1">
    <location>
        <begin position="81"/>
        <end position="93"/>
    </location>
</feature>